<name>A0AA88I4Y2_ARTSF</name>
<feature type="compositionally biased region" description="Basic residues" evidence="6">
    <location>
        <begin position="105"/>
        <end position="114"/>
    </location>
</feature>
<evidence type="ECO:0000256" key="1">
    <source>
        <dbReference type="ARBA" id="ARBA00022723"/>
    </source>
</evidence>
<dbReference type="InterPro" id="IPR000571">
    <property type="entry name" value="Znf_CCCH"/>
</dbReference>
<dbReference type="SUPFAM" id="SSF90229">
    <property type="entry name" value="CCCH zinc finger"/>
    <property type="match status" value="3"/>
</dbReference>
<keyword evidence="2" id="KW-0677">Repeat</keyword>
<feature type="zinc finger region" description="C3H1-type" evidence="5">
    <location>
        <begin position="184"/>
        <end position="210"/>
    </location>
</feature>
<feature type="zinc finger region" description="C3H1-type" evidence="5">
    <location>
        <begin position="154"/>
        <end position="181"/>
    </location>
</feature>
<keyword evidence="4 5" id="KW-0862">Zinc</keyword>
<feature type="domain" description="C3H1-type" evidence="7">
    <location>
        <begin position="184"/>
        <end position="210"/>
    </location>
</feature>
<dbReference type="PANTHER" id="PTHR13119">
    <property type="entry name" value="ZINC FINGER CCCH DOMAIN-CONTAINING PROTEI"/>
    <property type="match status" value="1"/>
</dbReference>
<accession>A0AA88I4Y2</accession>
<gene>
    <name evidence="8" type="ORF">QYM36_000868</name>
</gene>
<evidence type="ECO:0000256" key="4">
    <source>
        <dbReference type="ARBA" id="ARBA00022833"/>
    </source>
</evidence>
<dbReference type="GO" id="GO:0003723">
    <property type="term" value="F:RNA binding"/>
    <property type="evidence" value="ECO:0007669"/>
    <property type="project" value="InterPro"/>
</dbReference>
<dbReference type="Gene3D" id="4.10.1000.10">
    <property type="entry name" value="Zinc finger, CCCH-type"/>
    <property type="match status" value="1"/>
</dbReference>
<dbReference type="GO" id="GO:0045892">
    <property type="term" value="P:negative regulation of DNA-templated transcription"/>
    <property type="evidence" value="ECO:0007669"/>
    <property type="project" value="InterPro"/>
</dbReference>
<feature type="compositionally biased region" description="Basic and acidic residues" evidence="6">
    <location>
        <begin position="73"/>
        <end position="104"/>
    </location>
</feature>
<dbReference type="GO" id="GO:0008270">
    <property type="term" value="F:zinc ion binding"/>
    <property type="evidence" value="ECO:0007669"/>
    <property type="project" value="UniProtKB-KW"/>
</dbReference>
<feature type="compositionally biased region" description="Low complexity" evidence="6">
    <location>
        <begin position="447"/>
        <end position="459"/>
    </location>
</feature>
<dbReference type="SMART" id="SM00356">
    <property type="entry name" value="ZnF_C3H1"/>
    <property type="match status" value="3"/>
</dbReference>
<evidence type="ECO:0000256" key="6">
    <source>
        <dbReference type="SAM" id="MobiDB-lite"/>
    </source>
</evidence>
<dbReference type="AlphaFoldDB" id="A0AA88I4Y2"/>
<dbReference type="Proteomes" id="UP001187531">
    <property type="component" value="Unassembled WGS sequence"/>
</dbReference>
<dbReference type="InterPro" id="IPR045124">
    <property type="entry name" value="Su(sable)-like"/>
</dbReference>
<feature type="compositionally biased region" description="Low complexity" evidence="6">
    <location>
        <begin position="479"/>
        <end position="491"/>
    </location>
</feature>
<dbReference type="InterPro" id="IPR036855">
    <property type="entry name" value="Znf_CCCH_sf"/>
</dbReference>
<feature type="domain" description="C3H1-type" evidence="7">
    <location>
        <begin position="211"/>
        <end position="236"/>
    </location>
</feature>
<feature type="zinc finger region" description="C3H1-type" evidence="5">
    <location>
        <begin position="211"/>
        <end position="236"/>
    </location>
</feature>
<feature type="compositionally biased region" description="Basic and acidic residues" evidence="6">
    <location>
        <begin position="492"/>
        <end position="509"/>
    </location>
</feature>
<feature type="region of interest" description="Disordered" evidence="6">
    <location>
        <begin position="1"/>
        <end position="152"/>
    </location>
</feature>
<dbReference type="PROSITE" id="PS50103">
    <property type="entry name" value="ZF_C3H1"/>
    <property type="match status" value="3"/>
</dbReference>
<evidence type="ECO:0000256" key="2">
    <source>
        <dbReference type="ARBA" id="ARBA00022737"/>
    </source>
</evidence>
<feature type="compositionally biased region" description="Polar residues" evidence="6">
    <location>
        <begin position="513"/>
        <end position="525"/>
    </location>
</feature>
<protein>
    <recommendedName>
        <fullName evidence="7">C3H1-type domain-containing protein</fullName>
    </recommendedName>
</protein>
<feature type="compositionally biased region" description="Basic and acidic residues" evidence="6">
    <location>
        <begin position="31"/>
        <end position="53"/>
    </location>
</feature>
<feature type="compositionally biased region" description="Acidic residues" evidence="6">
    <location>
        <begin position="1"/>
        <end position="30"/>
    </location>
</feature>
<sequence length="720" mass="81263">MSEEIYDDQDDPVQDAGDLEEGEISDDVEAEESRKKRRDDKSTKKGEHDTEHNADEDDELLFIRGASPSSRPQRVEITDNKEVLNQSEEQKSPSNRDQRRDDRQRRRSRSRSRTRHDDRAKDRDRDRDRRDRDRDRGGDGRNRREREERPKPRQKFNELCISYFEGRCTRGEDCRYIHSDAPHRKLELCKFYLLDTCTKKDKCLYMHKEFPCKYHHTGAKHCRLTEKQCKFSHAPLTAVTRAALRKHVDTVPAPKDIFGEPNRVLHSDQHSVEFPSARGHIPSIFDLNVQPPPGLTYKAKKEQTEATLEEHHEDDDEDESGLQIDLGDTSKVEEETVEPKQEIEKRNVIESEQQVVNIKRTDTPLSGDDAPSDAVPVKKPDEISSSTPAQNVSSLPIKLDKFSIAEALQNLTESLSAEQLTQMLEFVKNKSSQVNCDQPKVQTATATQQSQILQQQTATPPDDSSVNLSPVSVEPTLGASQAASASAAPAVRDPRRARDPRQRAADPRLKQANVVSSVPKSQPQQGLKPEMLSIPAKADVPKSVDVDLRNKFVLPPLTLSDKDYRPNDIDMRQLIGQGPINPFTSGIDLRQKLPDPLSMLPFRPAPMHPPAREIDASLNSHPPLEWKVITFNPSAPDYSYVKFNPADPSAILDPRLQRFLKKGGEPGATPAVSPPSAHVSPNVYNPAIEKPQVAAYDPRADLKMAEAFVPRRVDPRLARR</sequence>
<keyword evidence="1 5" id="KW-0479">Metal-binding</keyword>
<evidence type="ECO:0000313" key="8">
    <source>
        <dbReference type="EMBL" id="KAK2724150.1"/>
    </source>
</evidence>
<feature type="compositionally biased region" description="Low complexity" evidence="6">
    <location>
        <begin position="668"/>
        <end position="683"/>
    </location>
</feature>
<evidence type="ECO:0000259" key="7">
    <source>
        <dbReference type="PROSITE" id="PS50103"/>
    </source>
</evidence>
<proteinExistence type="predicted"/>
<dbReference type="GO" id="GO:0005634">
    <property type="term" value="C:nucleus"/>
    <property type="evidence" value="ECO:0007669"/>
    <property type="project" value="TreeGrafter"/>
</dbReference>
<feature type="domain" description="C3H1-type" evidence="7">
    <location>
        <begin position="154"/>
        <end position="181"/>
    </location>
</feature>
<feature type="compositionally biased region" description="Basic and acidic residues" evidence="6">
    <location>
        <begin position="115"/>
        <end position="151"/>
    </location>
</feature>
<keyword evidence="9" id="KW-1185">Reference proteome</keyword>
<evidence type="ECO:0000256" key="5">
    <source>
        <dbReference type="PROSITE-ProRule" id="PRU00723"/>
    </source>
</evidence>
<feature type="region of interest" description="Disordered" evidence="6">
    <location>
        <begin position="301"/>
        <end position="341"/>
    </location>
</feature>
<organism evidence="8 9">
    <name type="scientific">Artemia franciscana</name>
    <name type="common">Brine shrimp</name>
    <name type="synonym">Artemia sanfranciscana</name>
    <dbReference type="NCBI Taxonomy" id="6661"/>
    <lineage>
        <taxon>Eukaryota</taxon>
        <taxon>Metazoa</taxon>
        <taxon>Ecdysozoa</taxon>
        <taxon>Arthropoda</taxon>
        <taxon>Crustacea</taxon>
        <taxon>Branchiopoda</taxon>
        <taxon>Anostraca</taxon>
        <taxon>Artemiidae</taxon>
        <taxon>Artemia</taxon>
    </lineage>
</organism>
<evidence type="ECO:0000256" key="3">
    <source>
        <dbReference type="ARBA" id="ARBA00022771"/>
    </source>
</evidence>
<feature type="compositionally biased region" description="Polar residues" evidence="6">
    <location>
        <begin position="383"/>
        <end position="392"/>
    </location>
</feature>
<comment type="caution">
    <text evidence="8">The sequence shown here is derived from an EMBL/GenBank/DDBJ whole genome shotgun (WGS) entry which is preliminary data.</text>
</comment>
<feature type="region of interest" description="Disordered" evidence="6">
    <location>
        <begin position="661"/>
        <end position="683"/>
    </location>
</feature>
<dbReference type="EMBL" id="JAVRJZ010000003">
    <property type="protein sequence ID" value="KAK2724150.1"/>
    <property type="molecule type" value="Genomic_DNA"/>
</dbReference>
<feature type="compositionally biased region" description="Basic and acidic residues" evidence="6">
    <location>
        <begin position="328"/>
        <end position="341"/>
    </location>
</feature>
<feature type="region of interest" description="Disordered" evidence="6">
    <location>
        <begin position="354"/>
        <end position="392"/>
    </location>
</feature>
<dbReference type="PANTHER" id="PTHR13119:SF12">
    <property type="entry name" value="PROTEIN SUPPRESSOR OF SABLE"/>
    <property type="match status" value="1"/>
</dbReference>
<feature type="region of interest" description="Disordered" evidence="6">
    <location>
        <begin position="447"/>
        <end position="527"/>
    </location>
</feature>
<evidence type="ECO:0000313" key="9">
    <source>
        <dbReference type="Proteomes" id="UP001187531"/>
    </source>
</evidence>
<keyword evidence="3 5" id="KW-0863">Zinc-finger</keyword>
<dbReference type="Pfam" id="PF00642">
    <property type="entry name" value="zf-CCCH"/>
    <property type="match status" value="1"/>
</dbReference>
<dbReference type="Pfam" id="PF14608">
    <property type="entry name" value="zf-CCCH_2"/>
    <property type="match status" value="1"/>
</dbReference>
<reference evidence="8" key="1">
    <citation type="submission" date="2023-07" db="EMBL/GenBank/DDBJ databases">
        <title>Chromosome-level genome assembly of Artemia franciscana.</title>
        <authorList>
            <person name="Jo E."/>
        </authorList>
    </citation>
    <scope>NUCLEOTIDE SEQUENCE</scope>
    <source>
        <tissue evidence="8">Whole body</tissue>
    </source>
</reference>
<feature type="compositionally biased region" description="Basic and acidic residues" evidence="6">
    <location>
        <begin position="301"/>
        <end position="311"/>
    </location>
</feature>